<name>F8SJ47_BPPA3</name>
<dbReference type="Proteomes" id="UP000008388">
    <property type="component" value="Segment"/>
</dbReference>
<keyword evidence="2" id="KW-1185">Reference proteome</keyword>
<dbReference type="RefSeq" id="YP_009217283.1">
    <property type="nucleotide sequence ID" value="NC_028999.1"/>
</dbReference>
<accession>F8SJ47</accession>
<proteinExistence type="predicted"/>
<sequence>MKWSFINEPFRRLLRVRDVVCNRDYYLTTEGWTPDEVDNTLAYNTVAEYNKALARAKMDVLNGLFSNNVLLDGLDVTQEVIDGNVKLVRWPPSCELHHVQLAA</sequence>
<reference evidence="1 2" key="1">
    <citation type="journal article" date="2011" name="Microbiology">
        <title>The Pseudomonas aeruginosa generalized transducing phage phiPA3 is a new member of the phiKZ-like group of 'jumbo' phages, and infects model laboratory strains and clinical isolates from cystic fibrosis patients.</title>
        <authorList>
            <person name="Monson R."/>
            <person name="Foulds I."/>
            <person name="Foweraker J."/>
            <person name="Welch M."/>
            <person name="Salmond G.P."/>
        </authorList>
    </citation>
    <scope>NUCLEOTIDE SEQUENCE [LARGE SCALE GENOMIC DNA]</scope>
</reference>
<evidence type="ECO:0000313" key="2">
    <source>
        <dbReference type="Proteomes" id="UP000008388"/>
    </source>
</evidence>
<organismHost>
    <name type="scientific">Pseudomonas aeruginosa</name>
    <dbReference type="NCBI Taxonomy" id="287"/>
</organismHost>
<dbReference type="EMBL" id="HQ630627">
    <property type="protein sequence ID" value="AEH03627.1"/>
    <property type="molecule type" value="Genomic_DNA"/>
</dbReference>
<evidence type="ECO:0000313" key="1">
    <source>
        <dbReference type="EMBL" id="AEH03627.1"/>
    </source>
</evidence>
<gene>
    <name evidence="1" type="primary">204</name>
</gene>
<dbReference type="GeneID" id="26643732"/>
<dbReference type="KEGG" id="vg:26643732"/>
<protein>
    <submittedName>
        <fullName evidence="1">Uncharacterized protein 204</fullName>
    </submittedName>
</protein>
<organism evidence="1 2">
    <name type="scientific">Pseudomonas phage PhiPA3</name>
    <name type="common">Pseudomonas aeruginosa phage PhiPA3</name>
    <dbReference type="NCBI Taxonomy" id="998086"/>
    <lineage>
        <taxon>Viruses</taxon>
        <taxon>Duplodnaviria</taxon>
        <taxon>Heunggongvirae</taxon>
        <taxon>Uroviricota</taxon>
        <taxon>Caudoviricetes</taxon>
        <taxon>Chimalliviridae</taxon>
        <taxon>Miltoncavirus</taxon>
        <taxon>Miltoncavirus PhiPA3</taxon>
    </lineage>
</organism>